<dbReference type="InterPro" id="IPR013762">
    <property type="entry name" value="Integrase-like_cat_sf"/>
</dbReference>
<name>A0ABU7XN66_9FLAO</name>
<dbReference type="Pfam" id="PF00589">
    <property type="entry name" value="Phage_integrase"/>
    <property type="match status" value="1"/>
</dbReference>
<comment type="similarity">
    <text evidence="1">Belongs to the 'phage' integrase family.</text>
</comment>
<proteinExistence type="inferred from homology"/>
<dbReference type="InterPro" id="IPR002104">
    <property type="entry name" value="Integrase_catalytic"/>
</dbReference>
<dbReference type="SUPFAM" id="SSF56349">
    <property type="entry name" value="DNA breaking-rejoining enzymes"/>
    <property type="match status" value="1"/>
</dbReference>
<keyword evidence="2" id="KW-0229">DNA integration</keyword>
<feature type="domain" description="Core-binding (CB)" evidence="7">
    <location>
        <begin position="96"/>
        <end position="180"/>
    </location>
</feature>
<organism evidence="8 9">
    <name type="scientific">Flavivirga spongiicola</name>
    <dbReference type="NCBI Taxonomy" id="421621"/>
    <lineage>
        <taxon>Bacteria</taxon>
        <taxon>Pseudomonadati</taxon>
        <taxon>Bacteroidota</taxon>
        <taxon>Flavobacteriia</taxon>
        <taxon>Flavobacteriales</taxon>
        <taxon>Flavobacteriaceae</taxon>
        <taxon>Flavivirga</taxon>
    </lineage>
</organism>
<keyword evidence="3 5" id="KW-0238">DNA-binding</keyword>
<dbReference type="PROSITE" id="PS51898">
    <property type="entry name" value="TYR_RECOMBINASE"/>
    <property type="match status" value="1"/>
</dbReference>
<dbReference type="Proteomes" id="UP001337305">
    <property type="component" value="Unassembled WGS sequence"/>
</dbReference>
<dbReference type="InterPro" id="IPR050090">
    <property type="entry name" value="Tyrosine_recombinase_XerCD"/>
</dbReference>
<evidence type="ECO:0000313" key="9">
    <source>
        <dbReference type="Proteomes" id="UP001337305"/>
    </source>
</evidence>
<evidence type="ECO:0000256" key="1">
    <source>
        <dbReference type="ARBA" id="ARBA00008857"/>
    </source>
</evidence>
<keyword evidence="4" id="KW-0233">DNA recombination</keyword>
<reference evidence="8 9" key="1">
    <citation type="submission" date="2022-09" db="EMBL/GenBank/DDBJ databases">
        <title>Genome sequencing of Flavivirga sp. MEBiC05379.</title>
        <authorList>
            <person name="Oh H.-M."/>
            <person name="Kwon K.K."/>
            <person name="Park M.J."/>
            <person name="Yang S.-H."/>
        </authorList>
    </citation>
    <scope>NUCLEOTIDE SEQUENCE [LARGE SCALE GENOMIC DNA]</scope>
    <source>
        <strain evidence="8 9">MEBiC05379</strain>
    </source>
</reference>
<dbReference type="InterPro" id="IPR035386">
    <property type="entry name" value="Arm-DNA-bind_5"/>
</dbReference>
<evidence type="ECO:0000259" key="6">
    <source>
        <dbReference type="PROSITE" id="PS51898"/>
    </source>
</evidence>
<comment type="caution">
    <text evidence="8">The sequence shown here is derived from an EMBL/GenBank/DDBJ whole genome shotgun (WGS) entry which is preliminary data.</text>
</comment>
<gene>
    <name evidence="8" type="ORF">N1F79_03305</name>
</gene>
<dbReference type="Pfam" id="PF17293">
    <property type="entry name" value="Arm-DNA-bind_5"/>
    <property type="match status" value="1"/>
</dbReference>
<protein>
    <submittedName>
        <fullName evidence="8">Site-specific integrase</fullName>
    </submittedName>
</protein>
<dbReference type="InterPro" id="IPR044068">
    <property type="entry name" value="CB"/>
</dbReference>
<dbReference type="PANTHER" id="PTHR30349:SF64">
    <property type="entry name" value="PROPHAGE INTEGRASE INTD-RELATED"/>
    <property type="match status" value="1"/>
</dbReference>
<evidence type="ECO:0000256" key="2">
    <source>
        <dbReference type="ARBA" id="ARBA00022908"/>
    </source>
</evidence>
<dbReference type="InterPro" id="IPR025269">
    <property type="entry name" value="SAM-like_dom"/>
</dbReference>
<accession>A0ABU7XN66</accession>
<dbReference type="EMBL" id="JAODOP010000001">
    <property type="protein sequence ID" value="MEF3832150.1"/>
    <property type="molecule type" value="Genomic_DNA"/>
</dbReference>
<dbReference type="InterPro" id="IPR010998">
    <property type="entry name" value="Integrase_recombinase_N"/>
</dbReference>
<dbReference type="Gene3D" id="1.10.150.130">
    <property type="match status" value="1"/>
</dbReference>
<sequence length="397" mass="46575">MLWKHDKKKDNTFPLVIRVTKNRKTRYIFTGEYVLQKDWDAEKNVIKKSHPNATRMNSFLLKKLSEAHDVVLDVKANDNKQSVSNIKKKIVNEQNTDFFTISKIYLNNLEKRKKFHQKDSDAGRLNIFKAFLGKEHLDFNDLNVSLLEKFQNHLRYEKKRSERTIANYMILIRTIYNLAISQSIIDRRDYPFGRGKVQIKIPESEKIGLNLDEIQSLEKVTGITSAQQHAVNVWLISFYFAGVRVGDVLKLRWSDFKDGRLYYRMGKNKKLVSLKVPDKSQVLLDGYKEEKQNINDLVFPELKATNFKDERTLTTRVKTVTRNFNRRLEIVAGKLEIDKKLSMHIARHSFGNISGDKIPIQMLQKLYRHSSITTTVNYQQNFMHKETDDALDKVINF</sequence>
<evidence type="ECO:0000259" key="7">
    <source>
        <dbReference type="PROSITE" id="PS51900"/>
    </source>
</evidence>
<dbReference type="InterPro" id="IPR011010">
    <property type="entry name" value="DNA_brk_join_enz"/>
</dbReference>
<dbReference type="PROSITE" id="PS51900">
    <property type="entry name" value="CB"/>
    <property type="match status" value="1"/>
</dbReference>
<evidence type="ECO:0000313" key="8">
    <source>
        <dbReference type="EMBL" id="MEF3832150.1"/>
    </source>
</evidence>
<feature type="domain" description="Tyr recombinase" evidence="6">
    <location>
        <begin position="204"/>
        <end position="396"/>
    </location>
</feature>
<dbReference type="Pfam" id="PF13102">
    <property type="entry name" value="Phage_int_SAM_5"/>
    <property type="match status" value="1"/>
</dbReference>
<dbReference type="RefSeq" id="WP_303309185.1">
    <property type="nucleotide sequence ID" value="NZ_JAODOP010000001.1"/>
</dbReference>
<evidence type="ECO:0000256" key="5">
    <source>
        <dbReference type="PROSITE-ProRule" id="PRU01248"/>
    </source>
</evidence>
<keyword evidence="9" id="KW-1185">Reference proteome</keyword>
<evidence type="ECO:0000256" key="3">
    <source>
        <dbReference type="ARBA" id="ARBA00023125"/>
    </source>
</evidence>
<evidence type="ECO:0000256" key="4">
    <source>
        <dbReference type="ARBA" id="ARBA00023172"/>
    </source>
</evidence>
<dbReference type="PANTHER" id="PTHR30349">
    <property type="entry name" value="PHAGE INTEGRASE-RELATED"/>
    <property type="match status" value="1"/>
</dbReference>
<dbReference type="Gene3D" id="1.10.443.10">
    <property type="entry name" value="Intergrase catalytic core"/>
    <property type="match status" value="1"/>
</dbReference>